<dbReference type="Proteomes" id="UP001218788">
    <property type="component" value="Unassembled WGS sequence"/>
</dbReference>
<evidence type="ECO:0000256" key="1">
    <source>
        <dbReference type="SAM" id="SignalP"/>
    </source>
</evidence>
<gene>
    <name evidence="2" type="ORF">OIK42_05355</name>
</gene>
<dbReference type="EMBL" id="JAQQXP010000001">
    <property type="protein sequence ID" value="MDC8830186.1"/>
    <property type="molecule type" value="Genomic_DNA"/>
</dbReference>
<comment type="caution">
    <text evidence="2">The sequence shown here is derived from an EMBL/GenBank/DDBJ whole genome shotgun (WGS) entry which is preliminary data.</text>
</comment>
<feature type="chain" id="PRO_5046664738" evidence="1">
    <location>
        <begin position="22"/>
        <end position="337"/>
    </location>
</feature>
<dbReference type="GO" id="GO:0016787">
    <property type="term" value="F:hydrolase activity"/>
    <property type="evidence" value="ECO:0007669"/>
    <property type="project" value="UniProtKB-KW"/>
</dbReference>
<evidence type="ECO:0000313" key="2">
    <source>
        <dbReference type="EMBL" id="MDC8830186.1"/>
    </source>
</evidence>
<accession>A0ABT5L138</accession>
<keyword evidence="1" id="KW-0732">Signal</keyword>
<dbReference type="RefSeq" id="WP_273638945.1">
    <property type="nucleotide sequence ID" value="NZ_JAQQXP010000001.1"/>
</dbReference>
<keyword evidence="3" id="KW-1185">Reference proteome</keyword>
<dbReference type="PANTHER" id="PTHR48098">
    <property type="entry name" value="ENTEROCHELIN ESTERASE-RELATED"/>
    <property type="match status" value="1"/>
</dbReference>
<feature type="signal peptide" evidence="1">
    <location>
        <begin position="1"/>
        <end position="21"/>
    </location>
</feature>
<dbReference type="InterPro" id="IPR050583">
    <property type="entry name" value="Mycobacterial_A85_antigen"/>
</dbReference>
<protein>
    <submittedName>
        <fullName evidence="2">Alpha/beta hydrolase-fold protein</fullName>
    </submittedName>
</protein>
<dbReference type="Gene3D" id="3.40.50.1820">
    <property type="entry name" value="alpha/beta hydrolase"/>
    <property type="match status" value="1"/>
</dbReference>
<organism evidence="2 3">
    <name type="scientific">Alteromonas gilva</name>
    <dbReference type="NCBI Taxonomy" id="2987522"/>
    <lineage>
        <taxon>Bacteria</taxon>
        <taxon>Pseudomonadati</taxon>
        <taxon>Pseudomonadota</taxon>
        <taxon>Gammaproteobacteria</taxon>
        <taxon>Alteromonadales</taxon>
        <taxon>Alteromonadaceae</taxon>
        <taxon>Alteromonas/Salinimonas group</taxon>
        <taxon>Alteromonas</taxon>
    </lineage>
</organism>
<reference evidence="2 3" key="1">
    <citation type="submission" date="2022-10" db="EMBL/GenBank/DDBJ databases">
        <title>Alteromonas sp. chi3 Genome sequencing.</title>
        <authorList>
            <person name="Park S."/>
        </authorList>
    </citation>
    <scope>NUCLEOTIDE SEQUENCE [LARGE SCALE GENOMIC DNA]</scope>
    <source>
        <strain evidence="3">chi3</strain>
    </source>
</reference>
<evidence type="ECO:0000313" key="3">
    <source>
        <dbReference type="Proteomes" id="UP001218788"/>
    </source>
</evidence>
<name>A0ABT5L138_9ALTE</name>
<sequence>MKLVPLLIAVCLACVAFFSTAHSDSNKAPDPQAPLTVRTNVTLTADHELQAGVPAGKLTGPFEFKSQIFAGTSRRYWIFVPDQYTPEEPASLLVFQDGQRATNPNGSLRIQTVMANLIAQQAMPVTIGLFITPGNLSVQYPDDLGWSNPDHRWQEYDVVSDAYVRFLIDEIIPEVASQYHLTSDPRQRAIGGTSSGAIAAFTAAWFRPDYFRKVYSAIGSFVSIGFRPGEYSQQNGQQNALQYGGQSYPALIRREPIRPLRIFMQDGIHDLDNEWGNWFLANQQMAAAFKYANRHADNTGVAGPRYVLKTVWTDGEHNDAHPGALLPEALRWLWAEH</sequence>
<proteinExistence type="predicted"/>
<dbReference type="InterPro" id="IPR000801">
    <property type="entry name" value="Esterase-like"/>
</dbReference>
<dbReference type="Pfam" id="PF00756">
    <property type="entry name" value="Esterase"/>
    <property type="match status" value="1"/>
</dbReference>
<dbReference type="InterPro" id="IPR029058">
    <property type="entry name" value="AB_hydrolase_fold"/>
</dbReference>
<keyword evidence="2" id="KW-0378">Hydrolase</keyword>
<dbReference type="PANTHER" id="PTHR48098:SF3">
    <property type="entry name" value="IRON(III) ENTEROBACTIN ESTERASE"/>
    <property type="match status" value="1"/>
</dbReference>
<dbReference type="SUPFAM" id="SSF53474">
    <property type="entry name" value="alpha/beta-Hydrolases"/>
    <property type="match status" value="1"/>
</dbReference>